<feature type="transmembrane region" description="Helical" evidence="1">
    <location>
        <begin position="108"/>
        <end position="133"/>
    </location>
</feature>
<evidence type="ECO:0000313" key="3">
    <source>
        <dbReference type="Proteomes" id="UP000006729"/>
    </source>
</evidence>
<name>A0A2K1Y814_POPTR</name>
<keyword evidence="1" id="KW-1133">Transmembrane helix</keyword>
<evidence type="ECO:0000256" key="1">
    <source>
        <dbReference type="SAM" id="Phobius"/>
    </source>
</evidence>
<proteinExistence type="predicted"/>
<accession>A0A2K1Y814</accession>
<dbReference type="AlphaFoldDB" id="A0A2K1Y814"/>
<organism evidence="2 3">
    <name type="scientific">Populus trichocarpa</name>
    <name type="common">Western balsam poplar</name>
    <name type="synonym">Populus balsamifera subsp. trichocarpa</name>
    <dbReference type="NCBI Taxonomy" id="3694"/>
    <lineage>
        <taxon>Eukaryota</taxon>
        <taxon>Viridiplantae</taxon>
        <taxon>Streptophyta</taxon>
        <taxon>Embryophyta</taxon>
        <taxon>Tracheophyta</taxon>
        <taxon>Spermatophyta</taxon>
        <taxon>Magnoliopsida</taxon>
        <taxon>eudicotyledons</taxon>
        <taxon>Gunneridae</taxon>
        <taxon>Pentapetalae</taxon>
        <taxon>rosids</taxon>
        <taxon>fabids</taxon>
        <taxon>Malpighiales</taxon>
        <taxon>Salicaceae</taxon>
        <taxon>Saliceae</taxon>
        <taxon>Populus</taxon>
    </lineage>
</organism>
<protein>
    <submittedName>
        <fullName evidence="2">Uncharacterized protein</fullName>
    </submittedName>
</protein>
<dbReference type="InParanoid" id="A0A2K1Y814"/>
<evidence type="ECO:0000313" key="2">
    <source>
        <dbReference type="EMBL" id="PNT09169.1"/>
    </source>
</evidence>
<keyword evidence="3" id="KW-1185">Reference proteome</keyword>
<keyword evidence="1" id="KW-0472">Membrane</keyword>
<gene>
    <name evidence="2" type="ORF">POPTR_012G029700</name>
</gene>
<dbReference type="EMBL" id="CM009301">
    <property type="protein sequence ID" value="PNT09169.1"/>
    <property type="molecule type" value="Genomic_DNA"/>
</dbReference>
<dbReference type="Proteomes" id="UP000006729">
    <property type="component" value="Chromosome 12"/>
</dbReference>
<reference evidence="2 3" key="1">
    <citation type="journal article" date="2006" name="Science">
        <title>The genome of black cottonwood, Populus trichocarpa (Torr. &amp; Gray).</title>
        <authorList>
            <person name="Tuskan G.A."/>
            <person name="Difazio S."/>
            <person name="Jansson S."/>
            <person name="Bohlmann J."/>
            <person name="Grigoriev I."/>
            <person name="Hellsten U."/>
            <person name="Putnam N."/>
            <person name="Ralph S."/>
            <person name="Rombauts S."/>
            <person name="Salamov A."/>
            <person name="Schein J."/>
            <person name="Sterck L."/>
            <person name="Aerts A."/>
            <person name="Bhalerao R.R."/>
            <person name="Bhalerao R.P."/>
            <person name="Blaudez D."/>
            <person name="Boerjan W."/>
            <person name="Brun A."/>
            <person name="Brunner A."/>
            <person name="Busov V."/>
            <person name="Campbell M."/>
            <person name="Carlson J."/>
            <person name="Chalot M."/>
            <person name="Chapman J."/>
            <person name="Chen G.L."/>
            <person name="Cooper D."/>
            <person name="Coutinho P.M."/>
            <person name="Couturier J."/>
            <person name="Covert S."/>
            <person name="Cronk Q."/>
            <person name="Cunningham R."/>
            <person name="Davis J."/>
            <person name="Degroeve S."/>
            <person name="Dejardin A."/>
            <person name="Depamphilis C."/>
            <person name="Detter J."/>
            <person name="Dirks B."/>
            <person name="Dubchak I."/>
            <person name="Duplessis S."/>
            <person name="Ehlting J."/>
            <person name="Ellis B."/>
            <person name="Gendler K."/>
            <person name="Goodstein D."/>
            <person name="Gribskov M."/>
            <person name="Grimwood J."/>
            <person name="Groover A."/>
            <person name="Gunter L."/>
            <person name="Hamberger B."/>
            <person name="Heinze B."/>
            <person name="Helariutta Y."/>
            <person name="Henrissat B."/>
            <person name="Holligan D."/>
            <person name="Holt R."/>
            <person name="Huang W."/>
            <person name="Islam-Faridi N."/>
            <person name="Jones S."/>
            <person name="Jones-Rhoades M."/>
            <person name="Jorgensen R."/>
            <person name="Joshi C."/>
            <person name="Kangasjarvi J."/>
            <person name="Karlsson J."/>
            <person name="Kelleher C."/>
            <person name="Kirkpatrick R."/>
            <person name="Kirst M."/>
            <person name="Kohler A."/>
            <person name="Kalluri U."/>
            <person name="Larimer F."/>
            <person name="Leebens-Mack J."/>
            <person name="Leple J.C."/>
            <person name="Locascio P."/>
            <person name="Lou Y."/>
            <person name="Lucas S."/>
            <person name="Martin F."/>
            <person name="Montanini B."/>
            <person name="Napoli C."/>
            <person name="Nelson D.R."/>
            <person name="Nelson C."/>
            <person name="Nieminen K."/>
            <person name="Nilsson O."/>
            <person name="Pereda V."/>
            <person name="Peter G."/>
            <person name="Philippe R."/>
            <person name="Pilate G."/>
            <person name="Poliakov A."/>
            <person name="Razumovskaya J."/>
            <person name="Richardson P."/>
            <person name="Rinaldi C."/>
            <person name="Ritland K."/>
            <person name="Rouze P."/>
            <person name="Ryaboy D."/>
            <person name="Schmutz J."/>
            <person name="Schrader J."/>
            <person name="Segerman B."/>
            <person name="Shin H."/>
            <person name="Siddiqui A."/>
            <person name="Sterky F."/>
            <person name="Terry A."/>
            <person name="Tsai C.J."/>
            <person name="Uberbacher E."/>
            <person name="Unneberg P."/>
            <person name="Vahala J."/>
            <person name="Wall K."/>
            <person name="Wessler S."/>
            <person name="Yang G."/>
            <person name="Yin T."/>
            <person name="Douglas C."/>
            <person name="Marra M."/>
            <person name="Sandberg G."/>
            <person name="Van de Peer Y."/>
            <person name="Rokhsar D."/>
        </authorList>
    </citation>
    <scope>NUCLEOTIDE SEQUENCE [LARGE SCALE GENOMIC DNA]</scope>
    <source>
        <strain evidence="3">cv. Nisqually</strain>
    </source>
</reference>
<sequence>MGCGGGPWVLALLSTEALIFYYKEKNSNRDLEEGRDRRRLKLLTLTDYGKVCHSRRSNDHFKAQSRIVRGKWSRTWESKHWKPCLWMMNLEVRLAGCSSWCCVFSVPWSLAMFLCYASLVVLFWILSSISFLLSGKKR</sequence>
<keyword evidence="1" id="KW-0812">Transmembrane</keyword>